<dbReference type="PANTHER" id="PTHR33383:SF1">
    <property type="entry name" value="MEMBRANE PROTEIN INSERTION EFFICIENCY FACTOR-RELATED"/>
    <property type="match status" value="1"/>
</dbReference>
<dbReference type="GO" id="GO:0005886">
    <property type="term" value="C:plasma membrane"/>
    <property type="evidence" value="ECO:0007669"/>
    <property type="project" value="UniProtKB-SubCell"/>
</dbReference>
<keyword evidence="1" id="KW-0472">Membrane</keyword>
<dbReference type="EMBL" id="MHKK01000017">
    <property type="protein sequence ID" value="OGY90091.1"/>
    <property type="molecule type" value="Genomic_DNA"/>
</dbReference>
<dbReference type="InterPro" id="IPR002696">
    <property type="entry name" value="Membr_insert_effic_factor_YidD"/>
</dbReference>
<accession>A0A1G2BLP7</accession>
<protein>
    <recommendedName>
        <fullName evidence="1">Putative membrane protein insertion efficiency factor</fullName>
    </recommendedName>
</protein>
<proteinExistence type="inferred from homology"/>
<reference evidence="2 3" key="1">
    <citation type="journal article" date="2016" name="Nat. Commun.">
        <title>Thousands of microbial genomes shed light on interconnected biogeochemical processes in an aquifer system.</title>
        <authorList>
            <person name="Anantharaman K."/>
            <person name="Brown C.T."/>
            <person name="Hug L.A."/>
            <person name="Sharon I."/>
            <person name="Castelle C.J."/>
            <person name="Probst A.J."/>
            <person name="Thomas B.C."/>
            <person name="Singh A."/>
            <person name="Wilkins M.J."/>
            <person name="Karaoz U."/>
            <person name="Brodie E.L."/>
            <person name="Williams K.H."/>
            <person name="Hubbard S.S."/>
            <person name="Banfield J.F."/>
        </authorList>
    </citation>
    <scope>NUCLEOTIDE SEQUENCE [LARGE SCALE GENOMIC DNA]</scope>
</reference>
<evidence type="ECO:0000313" key="2">
    <source>
        <dbReference type="EMBL" id="OGY90091.1"/>
    </source>
</evidence>
<dbReference type="AlphaFoldDB" id="A0A1G2BLP7"/>
<comment type="function">
    <text evidence="1">Could be involved in insertion of integral membrane proteins into the membrane.</text>
</comment>
<comment type="subcellular location">
    <subcellularLocation>
        <location evidence="1">Cell membrane</location>
        <topology evidence="1">Peripheral membrane protein</topology>
        <orientation evidence="1">Cytoplasmic side</orientation>
    </subcellularLocation>
</comment>
<dbReference type="PANTHER" id="PTHR33383">
    <property type="entry name" value="MEMBRANE PROTEIN INSERTION EFFICIENCY FACTOR-RELATED"/>
    <property type="match status" value="1"/>
</dbReference>
<organism evidence="2 3">
    <name type="scientific">Candidatus Komeilibacteria bacterium RIFCSPHIGHO2_01_FULL_52_14</name>
    <dbReference type="NCBI Taxonomy" id="1798549"/>
    <lineage>
        <taxon>Bacteria</taxon>
        <taxon>Candidatus Komeiliibacteriota</taxon>
    </lineage>
</organism>
<evidence type="ECO:0000256" key="1">
    <source>
        <dbReference type="HAMAP-Rule" id="MF_00386"/>
    </source>
</evidence>
<dbReference type="Pfam" id="PF01809">
    <property type="entry name" value="YidD"/>
    <property type="match status" value="1"/>
</dbReference>
<sequence length="81" mass="9250">MKNLPKVIALAGIRLYQKTLSPDTGWFAPLHPYGFCRYHPTCSQYTYEAIERHGILRGAVKGFIRILRCNPFSRGGFDPVH</sequence>
<dbReference type="HAMAP" id="MF_00386">
    <property type="entry name" value="UPF0161_YidD"/>
    <property type="match status" value="1"/>
</dbReference>
<comment type="similarity">
    <text evidence="1">Belongs to the UPF0161 family.</text>
</comment>
<gene>
    <name evidence="2" type="ORF">A2677_00545</name>
</gene>
<dbReference type="Proteomes" id="UP000177817">
    <property type="component" value="Unassembled WGS sequence"/>
</dbReference>
<comment type="caution">
    <text evidence="2">The sequence shown here is derived from an EMBL/GenBank/DDBJ whole genome shotgun (WGS) entry which is preliminary data.</text>
</comment>
<keyword evidence="1" id="KW-1003">Cell membrane</keyword>
<dbReference type="NCBIfam" id="TIGR00278">
    <property type="entry name" value="membrane protein insertion efficiency factor YidD"/>
    <property type="match status" value="1"/>
</dbReference>
<evidence type="ECO:0000313" key="3">
    <source>
        <dbReference type="Proteomes" id="UP000177817"/>
    </source>
</evidence>
<dbReference type="SMART" id="SM01234">
    <property type="entry name" value="Haemolytic"/>
    <property type="match status" value="1"/>
</dbReference>
<name>A0A1G2BLP7_9BACT</name>